<evidence type="ECO:0000259" key="6">
    <source>
        <dbReference type="PROSITE" id="PS51903"/>
    </source>
</evidence>
<dbReference type="Pfam" id="PF23569">
    <property type="entry name" value="NBD_SMAX1"/>
    <property type="match status" value="1"/>
</dbReference>
<dbReference type="InterPro" id="IPR004176">
    <property type="entry name" value="Clp_R_N"/>
</dbReference>
<gene>
    <name evidence="7" type="ORF">POM88_006576</name>
</gene>
<dbReference type="InterPro" id="IPR058954">
    <property type="entry name" value="AAA_lid_SMAX1"/>
</dbReference>
<dbReference type="InterPro" id="IPR027417">
    <property type="entry name" value="P-loop_NTPase"/>
</dbReference>
<keyword evidence="4" id="KW-0804">Transcription</keyword>
<dbReference type="Gene3D" id="1.10.1780.10">
    <property type="entry name" value="Clp, N-terminal domain"/>
    <property type="match status" value="1"/>
</dbReference>
<dbReference type="AlphaFoldDB" id="A0AAD8J3X5"/>
<evidence type="ECO:0000256" key="1">
    <source>
        <dbReference type="ARBA" id="ARBA00008675"/>
    </source>
</evidence>
<dbReference type="InterPro" id="IPR058680">
    <property type="entry name" value="NBD_SMAX1-like"/>
</dbReference>
<keyword evidence="8" id="KW-1185">Reference proteome</keyword>
<dbReference type="InterPro" id="IPR003959">
    <property type="entry name" value="ATPase_AAA_core"/>
</dbReference>
<keyword evidence="2 5" id="KW-0677">Repeat</keyword>
<evidence type="ECO:0000256" key="2">
    <source>
        <dbReference type="ARBA" id="ARBA00022737"/>
    </source>
</evidence>
<dbReference type="SUPFAM" id="SSF52540">
    <property type="entry name" value="P-loop containing nucleoside triphosphate hydrolases"/>
    <property type="match status" value="1"/>
</dbReference>
<dbReference type="Gene3D" id="3.40.50.300">
    <property type="entry name" value="P-loop containing nucleotide triphosphate hydrolases"/>
    <property type="match status" value="1"/>
</dbReference>
<sequence length="1095" mass="121421">MPTLVSTARECLTEESARVLDDAVSVARRRSHSQTTSLHIISALLSIPNSTLKEACQRNRGGAYSPRLQLRALELSVGVSLDRLPATKSQDETESPPPISNSLMAAIKRSQANQRRHPETFHLYQQTLNQSHQNGVVLSVKVELKHFVLSILDDPIVSRVLGEAGFRSSDLKISILQPPAQIRYPPPLFLCNLVNDESKRCRFSFPFAIESVDENCKRISEVLVKKIKKNPILIGFCGKDALKGFRESVNNGKVGVLDKKIEGLSLVCIENEVSEFVLRNGSEEMMGVKFDEVGDFLERCRGCGVVVDFGELGVFVKGGSVDGVNYVVSRLSNLVRGYGEKIWLMGFAESYEIYMKFVDRFPTIEKDWDLHMLPITASTPLNGGSYSKSSLLGSFVPFGGFFPAPPEFNNLLESKSQSLPRCDMCNEKYEQEISSFLKGSSTTSVAVQDRPNLSSWLQMDDIDKCKSANPLEVRDGGVQNARLAGLQRKWNDICQRLHHSRSLQRDKSEVGSLVPAVRSYHSDAKRKDSNGKDSILKECMCTDPCSCISSNLPKISSRPRQYLEVPVTSVVEIPSLENKVSGEVSSVRKPEINTTEPSYPICSPLLQPGLTSSSSVTSSVTTDLGLGTLYASCEQEHRTSKPQDCNELPKVSWYAPANIPAKIVGDCRLTSASHVMQTSFYPSLVGQSDDKDFKYLWKVLSDTVGWQEEAISTISQTISSCRNGYGRLRGQIYKRDIWLSFLGPDKVGKRRIASALARISREDLFSVDLDPVNCFSFQNSIFDNPDSSNKNLSCRGKTVVGYIAEKLSKKPHSVVLLENIDKADFITQKSLSQAIKTGRFPDSDGREINISNVIFVTTLSHDSNVVSGEGTPKFSENKVLGAKGLQMKIVVESVAVDMPRTRGANVLLKPMKGTSNQVSINKRKIIDDTCSSLELVNRSQKVSRTCIDLNLPVEDTEGNDYEACESYSSSESSDVWLEDFLDQVDQKVVFKPFDFDAVAQKFLKDIEKSFRETIGSDILLEIDSEVMLQILAAAWLSNERAVENWVEQVILQSFVEVRQKHHLTSGCILKLVALEGLQMGEKAPNLNLPANISVN</sequence>
<evidence type="ECO:0000256" key="3">
    <source>
        <dbReference type="ARBA" id="ARBA00023015"/>
    </source>
</evidence>
<dbReference type="Pfam" id="PF26587">
    <property type="entry name" value="AAA_lid_SMAX1"/>
    <property type="match status" value="1"/>
</dbReference>
<dbReference type="InterPro" id="IPR051650">
    <property type="entry name" value="SL_signaling_regulator"/>
</dbReference>
<dbReference type="Pfam" id="PF07724">
    <property type="entry name" value="AAA_2"/>
    <property type="match status" value="1"/>
</dbReference>
<reference evidence="7" key="2">
    <citation type="submission" date="2023-05" db="EMBL/GenBank/DDBJ databases">
        <authorList>
            <person name="Schelkunov M.I."/>
        </authorList>
    </citation>
    <scope>NUCLEOTIDE SEQUENCE</scope>
    <source>
        <strain evidence="7">Hsosn_3</strain>
        <tissue evidence="7">Leaf</tissue>
    </source>
</reference>
<comment type="caution">
    <text evidence="7">The sequence shown here is derived from an EMBL/GenBank/DDBJ whole genome shotgun (WGS) entry which is preliminary data.</text>
</comment>
<dbReference type="GO" id="GO:0005524">
    <property type="term" value="F:ATP binding"/>
    <property type="evidence" value="ECO:0007669"/>
    <property type="project" value="InterPro"/>
</dbReference>
<accession>A0AAD8J3X5</accession>
<comment type="similarity">
    <text evidence="1">Belongs to the ClpA/ClpB family.</text>
</comment>
<protein>
    <submittedName>
        <fullName evidence="7">Clp R domain-containing protein</fullName>
    </submittedName>
</protein>
<evidence type="ECO:0000313" key="7">
    <source>
        <dbReference type="EMBL" id="KAK1396713.1"/>
    </source>
</evidence>
<dbReference type="PROSITE" id="PS51903">
    <property type="entry name" value="CLP_R"/>
    <property type="match status" value="1"/>
</dbReference>
<dbReference type="SUPFAM" id="SSF81923">
    <property type="entry name" value="Double Clp-N motif"/>
    <property type="match status" value="1"/>
</dbReference>
<dbReference type="EMBL" id="JAUIZM010000002">
    <property type="protein sequence ID" value="KAK1396713.1"/>
    <property type="molecule type" value="Genomic_DNA"/>
</dbReference>
<dbReference type="GO" id="GO:0016887">
    <property type="term" value="F:ATP hydrolysis activity"/>
    <property type="evidence" value="ECO:0007669"/>
    <property type="project" value="InterPro"/>
</dbReference>
<reference evidence="7" key="1">
    <citation type="submission" date="2023-02" db="EMBL/GenBank/DDBJ databases">
        <title>Genome of toxic invasive species Heracleum sosnowskyi carries increased number of genes despite the absence of recent whole-genome duplications.</title>
        <authorList>
            <person name="Schelkunov M."/>
            <person name="Shtratnikova V."/>
            <person name="Makarenko M."/>
            <person name="Klepikova A."/>
            <person name="Omelchenko D."/>
            <person name="Novikova G."/>
            <person name="Obukhova E."/>
            <person name="Bogdanov V."/>
            <person name="Penin A."/>
            <person name="Logacheva M."/>
        </authorList>
    </citation>
    <scope>NUCLEOTIDE SEQUENCE</scope>
    <source>
        <strain evidence="7">Hsosn_3</strain>
        <tissue evidence="7">Leaf</tissue>
    </source>
</reference>
<organism evidence="7 8">
    <name type="scientific">Heracleum sosnowskyi</name>
    <dbReference type="NCBI Taxonomy" id="360622"/>
    <lineage>
        <taxon>Eukaryota</taxon>
        <taxon>Viridiplantae</taxon>
        <taxon>Streptophyta</taxon>
        <taxon>Embryophyta</taxon>
        <taxon>Tracheophyta</taxon>
        <taxon>Spermatophyta</taxon>
        <taxon>Magnoliopsida</taxon>
        <taxon>eudicotyledons</taxon>
        <taxon>Gunneridae</taxon>
        <taxon>Pentapetalae</taxon>
        <taxon>asterids</taxon>
        <taxon>campanulids</taxon>
        <taxon>Apiales</taxon>
        <taxon>Apiaceae</taxon>
        <taxon>Apioideae</taxon>
        <taxon>apioid superclade</taxon>
        <taxon>Tordylieae</taxon>
        <taxon>Tordyliinae</taxon>
        <taxon>Heracleum</taxon>
    </lineage>
</organism>
<evidence type="ECO:0000256" key="4">
    <source>
        <dbReference type="ARBA" id="ARBA00023163"/>
    </source>
</evidence>
<proteinExistence type="inferred from homology"/>
<name>A0AAD8J3X5_9APIA</name>
<dbReference type="Proteomes" id="UP001237642">
    <property type="component" value="Unassembled WGS sequence"/>
</dbReference>
<dbReference type="InterPro" id="IPR036628">
    <property type="entry name" value="Clp_N_dom_sf"/>
</dbReference>
<dbReference type="PANTHER" id="PTHR43572">
    <property type="entry name" value="CHAPERONE PROTEIN CLPD, CHLOROPLASTIC"/>
    <property type="match status" value="1"/>
</dbReference>
<evidence type="ECO:0000256" key="5">
    <source>
        <dbReference type="PROSITE-ProRule" id="PRU01251"/>
    </source>
</evidence>
<feature type="domain" description="Clp R" evidence="6">
    <location>
        <begin position="8"/>
        <end position="185"/>
    </location>
</feature>
<evidence type="ECO:0000313" key="8">
    <source>
        <dbReference type="Proteomes" id="UP001237642"/>
    </source>
</evidence>
<keyword evidence="3" id="KW-0805">Transcription regulation</keyword>
<dbReference type="PANTHER" id="PTHR43572:SF38">
    <property type="entry name" value="PROTEIN SMAX1-LIKE 6"/>
    <property type="match status" value="1"/>
</dbReference>